<dbReference type="InterPro" id="IPR000719">
    <property type="entry name" value="Prot_kinase_dom"/>
</dbReference>
<evidence type="ECO:0000256" key="4">
    <source>
        <dbReference type="ARBA" id="ARBA00022777"/>
    </source>
</evidence>
<dbReference type="InterPro" id="IPR011009">
    <property type="entry name" value="Kinase-like_dom_sf"/>
</dbReference>
<reference evidence="11 12" key="1">
    <citation type="journal article" date="2024" name="Nat. Commun.">
        <title>Phylogenomics reveals the evolutionary origins of lichenization in chlorophyte algae.</title>
        <authorList>
            <person name="Puginier C."/>
            <person name="Libourel C."/>
            <person name="Otte J."/>
            <person name="Skaloud P."/>
            <person name="Haon M."/>
            <person name="Grisel S."/>
            <person name="Petersen M."/>
            <person name="Berrin J.G."/>
            <person name="Delaux P.M."/>
            <person name="Dal Grande F."/>
            <person name="Keller J."/>
        </authorList>
    </citation>
    <scope>NUCLEOTIDE SEQUENCE [LARGE SCALE GENOMIC DNA]</scope>
    <source>
        <strain evidence="11 12">SAG 245.80</strain>
    </source>
</reference>
<sequence length="349" mass="38529">MLRPGPWRLEDFELRNQLYKGKASLLYSAVCRQSLLPLVLKLYRKSRLSELNWYQVEREIKIHSQLFHQNVIALYAAFEDADHVYLAQEYAAGGDLYEALKHSGGQISERRAVRDVIRPCLSALIYLHSKGIIHRDIKPENILLTADRIVKVADFGLSINMRAERPVTRAGTLDYMAPEVLCCPEKSNPQENKDKELLGYGSACDVWAMGVLAVELIAGHPPFERKSRADTYECIMYRSPDLGALPLSDAARSFVSSALTKAARRRPTVSELMVHTWIVSLGWRATPAQVADSAADKRNAEDDHQLSSSKEAPGSTFMVMADCRSSSPPGLSAATSGGPPPAANVCTSG</sequence>
<comment type="caution">
    <text evidence="11">The sequence shown here is derived from an EMBL/GenBank/DDBJ whole genome shotgun (WGS) entry which is preliminary data.</text>
</comment>
<feature type="binding site" evidence="7">
    <location>
        <position position="154"/>
    </location>
    <ligand>
        <name>ATP</name>
        <dbReference type="ChEBI" id="CHEBI:30616"/>
    </ligand>
</feature>
<dbReference type="InterPro" id="IPR008271">
    <property type="entry name" value="Ser/Thr_kinase_AS"/>
</dbReference>
<feature type="compositionally biased region" description="Basic and acidic residues" evidence="9">
    <location>
        <begin position="294"/>
        <end position="305"/>
    </location>
</feature>
<dbReference type="Proteomes" id="UP001445335">
    <property type="component" value="Unassembled WGS sequence"/>
</dbReference>
<feature type="domain" description="Protein kinase" evidence="10">
    <location>
        <begin position="12"/>
        <end position="278"/>
    </location>
</feature>
<accession>A0AAW1S1C7</accession>
<feature type="active site" description="Proton acceptor" evidence="6">
    <location>
        <position position="136"/>
    </location>
</feature>
<dbReference type="Pfam" id="PF00069">
    <property type="entry name" value="Pkinase"/>
    <property type="match status" value="1"/>
</dbReference>
<feature type="binding site" evidence="7">
    <location>
        <position position="22"/>
    </location>
    <ligand>
        <name>ATP</name>
        <dbReference type="ChEBI" id="CHEBI:30616"/>
    </ligand>
</feature>
<dbReference type="FunFam" id="1.10.510.10:FF:000813">
    <property type="entry name" value="Aurora-like kinase"/>
    <property type="match status" value="1"/>
</dbReference>
<dbReference type="PANTHER" id="PTHR24350">
    <property type="entry name" value="SERINE/THREONINE-PROTEIN KINASE IAL-RELATED"/>
    <property type="match status" value="1"/>
</dbReference>
<evidence type="ECO:0000256" key="5">
    <source>
        <dbReference type="ARBA" id="ARBA00022840"/>
    </source>
</evidence>
<feature type="binding site" evidence="7">
    <location>
        <begin position="89"/>
        <end position="91"/>
    </location>
    <ligand>
        <name>ATP</name>
        <dbReference type="ChEBI" id="CHEBI:30616"/>
    </ligand>
</feature>
<dbReference type="EMBL" id="JALJOU010000016">
    <property type="protein sequence ID" value="KAK9839488.1"/>
    <property type="molecule type" value="Genomic_DNA"/>
</dbReference>
<evidence type="ECO:0000256" key="7">
    <source>
        <dbReference type="PIRSR" id="PIRSR630616-2"/>
    </source>
</evidence>
<feature type="compositionally biased region" description="Low complexity" evidence="9">
    <location>
        <begin position="325"/>
        <end position="337"/>
    </location>
</feature>
<keyword evidence="4" id="KW-0418">Kinase</keyword>
<dbReference type="GO" id="GO:0005524">
    <property type="term" value="F:ATP binding"/>
    <property type="evidence" value="ECO:0007669"/>
    <property type="project" value="UniProtKB-KW"/>
</dbReference>
<evidence type="ECO:0000256" key="9">
    <source>
        <dbReference type="SAM" id="MobiDB-lite"/>
    </source>
</evidence>
<dbReference type="PROSITE" id="PS50011">
    <property type="entry name" value="PROTEIN_KINASE_DOM"/>
    <property type="match status" value="1"/>
</dbReference>
<feature type="cross-link" description="Glycyl lysine isopeptide (Lys-Gly) (interchain with G-Cter in SUMO2)" evidence="8">
    <location>
        <position position="138"/>
    </location>
</feature>
<evidence type="ECO:0000313" key="11">
    <source>
        <dbReference type="EMBL" id="KAK9839488.1"/>
    </source>
</evidence>
<dbReference type="GO" id="GO:0004674">
    <property type="term" value="F:protein serine/threonine kinase activity"/>
    <property type="evidence" value="ECO:0007669"/>
    <property type="project" value="UniProtKB-KW"/>
</dbReference>
<evidence type="ECO:0000313" key="12">
    <source>
        <dbReference type="Proteomes" id="UP001445335"/>
    </source>
</evidence>
<keyword evidence="3 7" id="KW-0547">Nucleotide-binding</keyword>
<feature type="binding site" evidence="7">
    <location>
        <begin position="140"/>
        <end position="141"/>
    </location>
    <ligand>
        <name>ATP</name>
        <dbReference type="ChEBI" id="CHEBI:30616"/>
    </ligand>
</feature>
<keyword evidence="1" id="KW-0723">Serine/threonine-protein kinase</keyword>
<dbReference type="InterPro" id="IPR030616">
    <property type="entry name" value="Aur-like"/>
</dbReference>
<proteinExistence type="predicted"/>
<evidence type="ECO:0000256" key="3">
    <source>
        <dbReference type="ARBA" id="ARBA00022741"/>
    </source>
</evidence>
<protein>
    <recommendedName>
        <fullName evidence="10">Protein kinase domain-containing protein</fullName>
    </recommendedName>
</protein>
<evidence type="ECO:0000256" key="2">
    <source>
        <dbReference type="ARBA" id="ARBA00022679"/>
    </source>
</evidence>
<dbReference type="PROSITE" id="PS00108">
    <property type="entry name" value="PROTEIN_KINASE_ST"/>
    <property type="match status" value="1"/>
</dbReference>
<dbReference type="Gene3D" id="1.10.510.10">
    <property type="entry name" value="Transferase(Phosphotransferase) domain 1"/>
    <property type="match status" value="1"/>
</dbReference>
<gene>
    <name evidence="11" type="ORF">WJX81_005063</name>
</gene>
<name>A0AAW1S1C7_9CHLO</name>
<evidence type="ECO:0000256" key="8">
    <source>
        <dbReference type="PIRSR" id="PIRSR630616-3"/>
    </source>
</evidence>
<evidence type="ECO:0000259" key="10">
    <source>
        <dbReference type="PROSITE" id="PS50011"/>
    </source>
</evidence>
<keyword evidence="5 7" id="KW-0067">ATP-binding</keyword>
<keyword evidence="12" id="KW-1185">Reference proteome</keyword>
<feature type="region of interest" description="Disordered" evidence="9">
    <location>
        <begin position="292"/>
        <end position="349"/>
    </location>
</feature>
<organism evidence="11 12">
    <name type="scientific">Elliptochloris bilobata</name>
    <dbReference type="NCBI Taxonomy" id="381761"/>
    <lineage>
        <taxon>Eukaryota</taxon>
        <taxon>Viridiplantae</taxon>
        <taxon>Chlorophyta</taxon>
        <taxon>core chlorophytes</taxon>
        <taxon>Trebouxiophyceae</taxon>
        <taxon>Trebouxiophyceae incertae sedis</taxon>
        <taxon>Elliptochloris clade</taxon>
        <taxon>Elliptochloris</taxon>
    </lineage>
</organism>
<dbReference type="SUPFAM" id="SSF56112">
    <property type="entry name" value="Protein kinase-like (PK-like)"/>
    <property type="match status" value="1"/>
</dbReference>
<feature type="binding site" evidence="7">
    <location>
        <position position="41"/>
    </location>
    <ligand>
        <name>ATP</name>
        <dbReference type="ChEBI" id="CHEBI:30616"/>
    </ligand>
</feature>
<keyword evidence="2" id="KW-0808">Transferase</keyword>
<dbReference type="SMART" id="SM00220">
    <property type="entry name" value="S_TKc"/>
    <property type="match status" value="1"/>
</dbReference>
<evidence type="ECO:0000256" key="1">
    <source>
        <dbReference type="ARBA" id="ARBA00022527"/>
    </source>
</evidence>
<dbReference type="AlphaFoldDB" id="A0AAW1S1C7"/>
<evidence type="ECO:0000256" key="6">
    <source>
        <dbReference type="PIRSR" id="PIRSR630616-1"/>
    </source>
</evidence>